<organism evidence="6 7">
    <name type="scientific">Oncorhynchus mykiss</name>
    <name type="common">Rainbow trout</name>
    <name type="synonym">Salmo gairdneri</name>
    <dbReference type="NCBI Taxonomy" id="8022"/>
    <lineage>
        <taxon>Eukaryota</taxon>
        <taxon>Metazoa</taxon>
        <taxon>Chordata</taxon>
        <taxon>Craniata</taxon>
        <taxon>Vertebrata</taxon>
        <taxon>Euteleostomi</taxon>
        <taxon>Actinopterygii</taxon>
        <taxon>Neopterygii</taxon>
        <taxon>Teleostei</taxon>
        <taxon>Protacanthopterygii</taxon>
        <taxon>Salmoniformes</taxon>
        <taxon>Salmonidae</taxon>
        <taxon>Salmoninae</taxon>
        <taxon>Oncorhynchus</taxon>
    </lineage>
</organism>
<keyword evidence="4 5" id="KW-0472">Membrane</keyword>
<reference evidence="6" key="1">
    <citation type="submission" date="2020-07" db="EMBL/GenBank/DDBJ databases">
        <title>A long reads based de novo assembly of the rainbow trout Arlee double haploid line genome.</title>
        <authorList>
            <person name="Gao G."/>
            <person name="Palti Y."/>
        </authorList>
    </citation>
    <scope>NUCLEOTIDE SEQUENCE [LARGE SCALE GENOMIC DNA]</scope>
</reference>
<feature type="transmembrane region" description="Helical" evidence="5">
    <location>
        <begin position="268"/>
        <end position="287"/>
    </location>
</feature>
<reference evidence="6" key="3">
    <citation type="submission" date="2025-09" db="UniProtKB">
        <authorList>
            <consortium name="Ensembl"/>
        </authorList>
    </citation>
    <scope>IDENTIFICATION</scope>
</reference>
<keyword evidence="7" id="KW-1185">Reference proteome</keyword>
<evidence type="ECO:0000313" key="7">
    <source>
        <dbReference type="Proteomes" id="UP000694395"/>
    </source>
</evidence>
<dbReference type="GO" id="GO:0016020">
    <property type="term" value="C:membrane"/>
    <property type="evidence" value="ECO:0007669"/>
    <property type="project" value="UniProtKB-SubCell"/>
</dbReference>
<accession>A0A8C7SEW9</accession>
<dbReference type="GeneTree" id="ENSGT00940000167440"/>
<evidence type="ECO:0000313" key="6">
    <source>
        <dbReference type="Ensembl" id="ENSOMYP00000067673.2"/>
    </source>
</evidence>
<sequence length="649" mass="73954">IPEIEFGLGLFFLYYRLVTVIALSPFLVRTGYGFSWRWAAVCVWGGTKGAFCLSLTLMAFQSDDLDEEQVREKVGIFLYLLLSTPLAGYHDDSSVLCAVQRVRESSQNTFSLLKIDRFLADANWEMAEQRVLIEDPYKTPNEKVLCFRYMIYIEDCLSIGEDMFAKIGRAMHTFLSLFRFMSVQDVKKYWELKGFFVSLRRSLEDWLYNVKLDKLKPSRNAMLKRCYQVVFSLPFEYFIYALIVLNIFPIILEFIPAISDKHNLELSIINYIFFSGYLVEAILKIIIPKLIEIINRQIHKQLSFGYDIGKGYVIGEEHISKIIDHISDDKSISKVFLNDIYNTDTVWDLFSGLLQRDHPEIAISVKTRQAIRAVLNSERDAIHTLVSGGLLDDIEASKLEKMIEIKMKKLIKFPPTIPAATAEELLQNLPWLNKDSTQIQFIKMTGGSPNLGGKRPKEKTRLTDYRSCGAIMGELNCLTQQSMEMTVTCETATQTCFIAIESLFEAFDVFPEFPSLEYMIWRSLATVPKSFEQNPFPSQGWSYHRICSHLARAYLVDVEVNRKFDVYDGTMEDVVVIYGSCDDLASQCSYNAPALISRTTHQIIDILSTMTNVAAFTSIASELTSDSPLSLPAASRDDRSGLLRTVSVS</sequence>
<evidence type="ECO:0000256" key="5">
    <source>
        <dbReference type="SAM" id="Phobius"/>
    </source>
</evidence>
<dbReference type="Proteomes" id="UP000694395">
    <property type="component" value="Chromosome 2"/>
</dbReference>
<name>A0A8C7SEW9_ONCMY</name>
<evidence type="ECO:0008006" key="8">
    <source>
        <dbReference type="Google" id="ProtNLM"/>
    </source>
</evidence>
<dbReference type="AlphaFoldDB" id="A0A8C7SEW9"/>
<dbReference type="Ensembl" id="ENSOMYT00000073715.2">
    <property type="protein sequence ID" value="ENSOMYP00000067673.2"/>
    <property type="gene ID" value="ENSOMYG00000031358.2"/>
</dbReference>
<dbReference type="InterPro" id="IPR027359">
    <property type="entry name" value="Volt_channel_dom_sf"/>
</dbReference>
<keyword evidence="2 5" id="KW-0812">Transmembrane</keyword>
<keyword evidence="3 5" id="KW-1133">Transmembrane helix</keyword>
<protein>
    <recommendedName>
        <fullName evidence="8">Cyclic nucleotide-binding domain-containing protein</fullName>
    </recommendedName>
</protein>
<feature type="transmembrane region" description="Helical" evidence="5">
    <location>
        <begin position="226"/>
        <end position="248"/>
    </location>
</feature>
<proteinExistence type="predicted"/>
<evidence type="ECO:0000256" key="2">
    <source>
        <dbReference type="ARBA" id="ARBA00022692"/>
    </source>
</evidence>
<evidence type="ECO:0000256" key="1">
    <source>
        <dbReference type="ARBA" id="ARBA00004141"/>
    </source>
</evidence>
<feature type="transmembrane region" description="Helical" evidence="5">
    <location>
        <begin position="6"/>
        <end position="28"/>
    </location>
</feature>
<comment type="subcellular location">
    <subcellularLocation>
        <location evidence="1">Membrane</location>
        <topology evidence="1">Multi-pass membrane protein</topology>
    </subcellularLocation>
</comment>
<reference evidence="6" key="2">
    <citation type="submission" date="2025-08" db="UniProtKB">
        <authorList>
            <consortium name="Ensembl"/>
        </authorList>
    </citation>
    <scope>IDENTIFICATION</scope>
</reference>
<evidence type="ECO:0000256" key="3">
    <source>
        <dbReference type="ARBA" id="ARBA00022989"/>
    </source>
</evidence>
<evidence type="ECO:0000256" key="4">
    <source>
        <dbReference type="ARBA" id="ARBA00023136"/>
    </source>
</evidence>
<dbReference type="Gene3D" id="1.20.120.350">
    <property type="entry name" value="Voltage-gated potassium channels. Chain C"/>
    <property type="match status" value="1"/>
</dbReference>